<keyword evidence="2" id="KW-1133">Transmembrane helix</keyword>
<dbReference type="AlphaFoldDB" id="A0A2T7NBA1"/>
<keyword evidence="2" id="KW-0472">Membrane</keyword>
<accession>A0A2T7NBA1</accession>
<dbReference type="Proteomes" id="UP000245119">
    <property type="component" value="Linkage Group LG14"/>
</dbReference>
<reference evidence="4 5" key="1">
    <citation type="submission" date="2018-04" db="EMBL/GenBank/DDBJ databases">
        <title>The genome of golden apple snail Pomacea canaliculata provides insight into stress tolerance and invasive adaptation.</title>
        <authorList>
            <person name="Liu C."/>
            <person name="Liu B."/>
            <person name="Ren Y."/>
            <person name="Zhang Y."/>
            <person name="Wang H."/>
            <person name="Li S."/>
            <person name="Jiang F."/>
            <person name="Yin L."/>
            <person name="Zhang G."/>
            <person name="Qian W."/>
            <person name="Fan W."/>
        </authorList>
    </citation>
    <scope>NUCLEOTIDE SEQUENCE [LARGE SCALE GENOMIC DNA]</scope>
    <source>
        <strain evidence="4">SZHN2017</strain>
        <tissue evidence="4">Muscle</tissue>
    </source>
</reference>
<dbReference type="EMBL" id="PZQS01000014">
    <property type="protein sequence ID" value="PVD18448.1"/>
    <property type="molecule type" value="Genomic_DNA"/>
</dbReference>
<dbReference type="InterPro" id="IPR002557">
    <property type="entry name" value="Chitin-bd_dom"/>
</dbReference>
<feature type="domain" description="Chitin-binding type-2" evidence="3">
    <location>
        <begin position="85"/>
        <end position="152"/>
    </location>
</feature>
<evidence type="ECO:0000259" key="3">
    <source>
        <dbReference type="PROSITE" id="PS50940"/>
    </source>
</evidence>
<evidence type="ECO:0000313" key="4">
    <source>
        <dbReference type="EMBL" id="PVD18448.1"/>
    </source>
</evidence>
<proteinExistence type="predicted"/>
<keyword evidence="5" id="KW-1185">Reference proteome</keyword>
<evidence type="ECO:0000256" key="1">
    <source>
        <dbReference type="SAM" id="MobiDB-lite"/>
    </source>
</evidence>
<dbReference type="InterPro" id="IPR036508">
    <property type="entry name" value="Chitin-bd_dom_sf"/>
</dbReference>
<evidence type="ECO:0000256" key="2">
    <source>
        <dbReference type="SAM" id="Phobius"/>
    </source>
</evidence>
<feature type="transmembrane region" description="Helical" evidence="2">
    <location>
        <begin position="49"/>
        <end position="75"/>
    </location>
</feature>
<dbReference type="Gene3D" id="2.170.140.10">
    <property type="entry name" value="Chitin binding domain"/>
    <property type="match status" value="1"/>
</dbReference>
<feature type="region of interest" description="Disordered" evidence="1">
    <location>
        <begin position="1"/>
        <end position="39"/>
    </location>
</feature>
<dbReference type="SUPFAM" id="SSF57625">
    <property type="entry name" value="Invertebrate chitin-binding proteins"/>
    <property type="match status" value="1"/>
</dbReference>
<comment type="caution">
    <text evidence="4">The sequence shown here is derived from an EMBL/GenBank/DDBJ whole genome shotgun (WGS) entry which is preliminary data.</text>
</comment>
<dbReference type="PROSITE" id="PS50940">
    <property type="entry name" value="CHIT_BIND_II"/>
    <property type="match status" value="1"/>
</dbReference>
<feature type="region of interest" description="Disordered" evidence="1">
    <location>
        <begin position="244"/>
        <end position="263"/>
    </location>
</feature>
<evidence type="ECO:0000313" key="5">
    <source>
        <dbReference type="Proteomes" id="UP000245119"/>
    </source>
</evidence>
<name>A0A2T7NBA1_POMCA</name>
<dbReference type="GO" id="GO:0005576">
    <property type="term" value="C:extracellular region"/>
    <property type="evidence" value="ECO:0007669"/>
    <property type="project" value="InterPro"/>
</dbReference>
<keyword evidence="2" id="KW-0812">Transmembrane</keyword>
<protein>
    <recommendedName>
        <fullName evidence="3">Chitin-binding type-2 domain-containing protein</fullName>
    </recommendedName>
</protein>
<organism evidence="4 5">
    <name type="scientific">Pomacea canaliculata</name>
    <name type="common">Golden apple snail</name>
    <dbReference type="NCBI Taxonomy" id="400727"/>
    <lineage>
        <taxon>Eukaryota</taxon>
        <taxon>Metazoa</taxon>
        <taxon>Spiralia</taxon>
        <taxon>Lophotrochozoa</taxon>
        <taxon>Mollusca</taxon>
        <taxon>Gastropoda</taxon>
        <taxon>Caenogastropoda</taxon>
        <taxon>Architaenioglossa</taxon>
        <taxon>Ampullarioidea</taxon>
        <taxon>Ampullariidae</taxon>
        <taxon>Pomacea</taxon>
    </lineage>
</organism>
<sequence>MKVIDSAEDPWTLRSKPFTGRTDPLPPIPGPHKSTADEDHFKNKGTRPLIILIVILILLVVIAAVVLGVTLPIVLKGGTSSPITRDVCGNYTHPYYPAFDIYPDNCGKYIYCVNGSEGEVKQCPDGLEYAFNMTSDHDKVCAAPSELTYCERLRIAAAPTVTLDLASYVTAFLNTDVELECIVRNVTTVSQVTFLHDDTIVASFNLSHSTGATMNRSLGRRTGSRGRIQRHSHLDQRHLWRRGEVPVSGQRQSGERGEMDDSQRHDYEGATCYSRGESRLTLQIDAQWDKQNLCCRVQDPLQTHTTPMETCQPLTILPLVDITQNPVAVLGDTVNITCTIRDLNVTEVTFLASGNNTLLTFYTNTSTIASNQTGMAMFVNNSPPSAPTLSIPPIAETYTIQNPTCRADNLGYNPAMTFAWTLTREGGGETSISDSRVTSNFSSNSQTCITSGYSVFDGQHYTGGSWNNSLLCCKLTDPTTGQAPTCVLILIHNRAADPRQVFDLPCKISQPSEPVTTVVYDEWAMTKGRGEDEWLE</sequence>
<feature type="compositionally biased region" description="Basic and acidic residues" evidence="1">
    <location>
        <begin position="253"/>
        <end position="263"/>
    </location>
</feature>
<dbReference type="GO" id="GO:0008061">
    <property type="term" value="F:chitin binding"/>
    <property type="evidence" value="ECO:0007669"/>
    <property type="project" value="InterPro"/>
</dbReference>
<gene>
    <name evidence="4" type="ORF">C0Q70_20997</name>
</gene>